<reference evidence="2" key="1">
    <citation type="journal article" date="2016" name="Nat. Genet.">
        <title>A high-quality carrot genome assembly provides new insights into carotenoid accumulation and asterid genome evolution.</title>
        <authorList>
            <person name="Iorizzo M."/>
            <person name="Ellison S."/>
            <person name="Senalik D."/>
            <person name="Zeng P."/>
            <person name="Satapoomin P."/>
            <person name="Huang J."/>
            <person name="Bowman M."/>
            <person name="Iovene M."/>
            <person name="Sanseverino W."/>
            <person name="Cavagnaro P."/>
            <person name="Yildiz M."/>
            <person name="Macko-Podgorni A."/>
            <person name="Moranska E."/>
            <person name="Grzebelus E."/>
            <person name="Grzebelus D."/>
            <person name="Ashrafi H."/>
            <person name="Zheng Z."/>
            <person name="Cheng S."/>
            <person name="Spooner D."/>
            <person name="Van Deynze A."/>
            <person name="Simon P."/>
        </authorList>
    </citation>
    <scope>NUCLEOTIDE SEQUENCE</scope>
    <source>
        <tissue evidence="2">Leaf</tissue>
    </source>
</reference>
<organism evidence="2 3">
    <name type="scientific">Daucus carota subsp. sativus</name>
    <name type="common">Carrot</name>
    <dbReference type="NCBI Taxonomy" id="79200"/>
    <lineage>
        <taxon>Eukaryota</taxon>
        <taxon>Viridiplantae</taxon>
        <taxon>Streptophyta</taxon>
        <taxon>Embryophyta</taxon>
        <taxon>Tracheophyta</taxon>
        <taxon>Spermatophyta</taxon>
        <taxon>Magnoliopsida</taxon>
        <taxon>eudicotyledons</taxon>
        <taxon>Gunneridae</taxon>
        <taxon>Pentapetalae</taxon>
        <taxon>asterids</taxon>
        <taxon>campanulids</taxon>
        <taxon>Apiales</taxon>
        <taxon>Apiaceae</taxon>
        <taxon>Apioideae</taxon>
        <taxon>Scandiceae</taxon>
        <taxon>Daucinae</taxon>
        <taxon>Daucus</taxon>
        <taxon>Daucus sect. Daucus</taxon>
    </lineage>
</organism>
<sequence>MRKNKSRRLATEQDVDAALQLIQLKDYSKDIFATKSDQHLACGIRQPFTKIVLKPKETPQAREKNHDDEFMKIVLKSKEFLEARDINHYNDNDDDDGIKKRKSGGVEPCSSSITFDLDDGSDEDVNQGVGSVKKTKTKKFRSIVDVYNVTEPL</sequence>
<feature type="region of interest" description="Disordered" evidence="1">
    <location>
        <begin position="88"/>
        <end position="129"/>
    </location>
</feature>
<evidence type="ECO:0000313" key="2">
    <source>
        <dbReference type="EMBL" id="WOH04968.1"/>
    </source>
</evidence>
<reference evidence="2" key="2">
    <citation type="submission" date="2022-03" db="EMBL/GenBank/DDBJ databases">
        <title>Draft title - Genomic analysis of global carrot germplasm unveils the trajectory of domestication and the origin of high carotenoid orange carrot.</title>
        <authorList>
            <person name="Iorizzo M."/>
            <person name="Ellison S."/>
            <person name="Senalik D."/>
            <person name="Macko-Podgorni A."/>
            <person name="Grzebelus D."/>
            <person name="Bostan H."/>
            <person name="Rolling W."/>
            <person name="Curaba J."/>
            <person name="Simon P."/>
        </authorList>
    </citation>
    <scope>NUCLEOTIDE SEQUENCE</scope>
    <source>
        <tissue evidence="2">Leaf</tissue>
    </source>
</reference>
<dbReference type="Gramene" id="KZM90811">
    <property type="protein sequence ID" value="KZM90811"/>
    <property type="gene ID" value="DCAR_021824"/>
</dbReference>
<name>A0A164VT14_DAUCS</name>
<proteinExistence type="predicted"/>
<feature type="compositionally biased region" description="Acidic residues" evidence="1">
    <location>
        <begin position="116"/>
        <end position="125"/>
    </location>
</feature>
<keyword evidence="3" id="KW-1185">Reference proteome</keyword>
<accession>A0A164VT14</accession>
<evidence type="ECO:0000256" key="1">
    <source>
        <dbReference type="SAM" id="MobiDB-lite"/>
    </source>
</evidence>
<dbReference type="AlphaFoldDB" id="A0A164VT14"/>
<protein>
    <submittedName>
        <fullName evidence="2">Uncharacterized protein</fullName>
    </submittedName>
</protein>
<dbReference type="EMBL" id="CP093348">
    <property type="protein sequence ID" value="WOH04968.1"/>
    <property type="molecule type" value="Genomic_DNA"/>
</dbReference>
<gene>
    <name evidence="2" type="ORF">DCAR_0624380</name>
</gene>
<evidence type="ECO:0000313" key="3">
    <source>
        <dbReference type="Proteomes" id="UP000077755"/>
    </source>
</evidence>
<dbReference type="Proteomes" id="UP000077755">
    <property type="component" value="Chromosome 6"/>
</dbReference>